<accession>A0AA39IKF3</accession>
<gene>
    <name evidence="2" type="ORF">QR680_009090</name>
</gene>
<feature type="region of interest" description="Disordered" evidence="1">
    <location>
        <begin position="1"/>
        <end position="22"/>
    </location>
</feature>
<reference evidence="2" key="1">
    <citation type="submission" date="2023-06" db="EMBL/GenBank/DDBJ databases">
        <title>Genomic analysis of the entomopathogenic nematode Steinernema hermaphroditum.</title>
        <authorList>
            <person name="Schwarz E.M."/>
            <person name="Heppert J.K."/>
            <person name="Baniya A."/>
            <person name="Schwartz H.T."/>
            <person name="Tan C.-H."/>
            <person name="Antoshechkin I."/>
            <person name="Sternberg P.W."/>
            <person name="Goodrich-Blair H."/>
            <person name="Dillman A.R."/>
        </authorList>
    </citation>
    <scope>NUCLEOTIDE SEQUENCE</scope>
    <source>
        <strain evidence="2">PS9179</strain>
        <tissue evidence="2">Whole animal</tissue>
    </source>
</reference>
<evidence type="ECO:0000256" key="1">
    <source>
        <dbReference type="SAM" id="MobiDB-lite"/>
    </source>
</evidence>
<protein>
    <submittedName>
        <fullName evidence="2">Uncharacterized protein</fullName>
    </submittedName>
</protein>
<keyword evidence="3" id="KW-1185">Reference proteome</keyword>
<proteinExistence type="predicted"/>
<dbReference type="EMBL" id="JAUCMV010000001">
    <property type="protein sequence ID" value="KAK0425216.1"/>
    <property type="molecule type" value="Genomic_DNA"/>
</dbReference>
<sequence>MHYGIRRSAPMPSSVNSGVAKGIWHPDKDLANLEGSGREPREYNGENVVEPITRTPQKHFKERSKLCFCFWEGRPLRPILHPSQQVAQTQTTLTAKRAN</sequence>
<dbReference type="Proteomes" id="UP001175271">
    <property type="component" value="Unassembled WGS sequence"/>
</dbReference>
<name>A0AA39IKF3_9BILA</name>
<dbReference type="AlphaFoldDB" id="A0AA39IKF3"/>
<comment type="caution">
    <text evidence="2">The sequence shown here is derived from an EMBL/GenBank/DDBJ whole genome shotgun (WGS) entry which is preliminary data.</text>
</comment>
<organism evidence="2 3">
    <name type="scientific">Steinernema hermaphroditum</name>
    <dbReference type="NCBI Taxonomy" id="289476"/>
    <lineage>
        <taxon>Eukaryota</taxon>
        <taxon>Metazoa</taxon>
        <taxon>Ecdysozoa</taxon>
        <taxon>Nematoda</taxon>
        <taxon>Chromadorea</taxon>
        <taxon>Rhabditida</taxon>
        <taxon>Tylenchina</taxon>
        <taxon>Panagrolaimomorpha</taxon>
        <taxon>Strongyloidoidea</taxon>
        <taxon>Steinernematidae</taxon>
        <taxon>Steinernema</taxon>
    </lineage>
</organism>
<evidence type="ECO:0000313" key="2">
    <source>
        <dbReference type="EMBL" id="KAK0425216.1"/>
    </source>
</evidence>
<evidence type="ECO:0000313" key="3">
    <source>
        <dbReference type="Proteomes" id="UP001175271"/>
    </source>
</evidence>